<feature type="transmembrane region" description="Helical" evidence="1">
    <location>
        <begin position="39"/>
        <end position="61"/>
    </location>
</feature>
<evidence type="ECO:0000313" key="3">
    <source>
        <dbReference type="Proteomes" id="UP000184096"/>
    </source>
</evidence>
<name>A0A1M7UQC0_9BRAD</name>
<proteinExistence type="predicted"/>
<dbReference type="Proteomes" id="UP000184096">
    <property type="component" value="Chromosome I"/>
</dbReference>
<keyword evidence="3" id="KW-1185">Reference proteome</keyword>
<gene>
    <name evidence="2" type="ORF">SAMN05444170_6179</name>
</gene>
<organism evidence="2 3">
    <name type="scientific">Bradyrhizobium erythrophlei</name>
    <dbReference type="NCBI Taxonomy" id="1437360"/>
    <lineage>
        <taxon>Bacteria</taxon>
        <taxon>Pseudomonadati</taxon>
        <taxon>Pseudomonadota</taxon>
        <taxon>Alphaproteobacteria</taxon>
        <taxon>Hyphomicrobiales</taxon>
        <taxon>Nitrobacteraceae</taxon>
        <taxon>Bradyrhizobium</taxon>
    </lineage>
</organism>
<keyword evidence="1" id="KW-0812">Transmembrane</keyword>
<protein>
    <submittedName>
        <fullName evidence="2">Uncharacterized protein</fullName>
    </submittedName>
</protein>
<dbReference type="AlphaFoldDB" id="A0A1M7UQC0"/>
<reference evidence="3" key="1">
    <citation type="submission" date="2016-11" db="EMBL/GenBank/DDBJ databases">
        <authorList>
            <person name="Varghese N."/>
            <person name="Submissions S."/>
        </authorList>
    </citation>
    <scope>NUCLEOTIDE SEQUENCE [LARGE SCALE GENOMIC DNA]</scope>
    <source>
        <strain evidence="3">GAS401</strain>
    </source>
</reference>
<accession>A0A1M7UQC0</accession>
<evidence type="ECO:0000256" key="1">
    <source>
        <dbReference type="SAM" id="Phobius"/>
    </source>
</evidence>
<keyword evidence="1" id="KW-1133">Transmembrane helix</keyword>
<evidence type="ECO:0000313" key="2">
    <source>
        <dbReference type="EMBL" id="SHN85149.1"/>
    </source>
</evidence>
<dbReference type="EMBL" id="LT670849">
    <property type="protein sequence ID" value="SHN85149.1"/>
    <property type="molecule type" value="Genomic_DNA"/>
</dbReference>
<sequence length="200" mass="21419">MTDGFLNIDSTGITPRVSLSWGHHSDRADDMPAGYLRTAIGWLPVAVILAAAGSLPFLHLVRAPRPAVHLAAAVSAKPASTVGLAKEPVFDPATSEAVVPQQPAPVDRLKIASQSWRRGGLGSNALVTMTLRNDNSYSVRNIDISCTFQRPDGSYLTSRSRTITDVISMKSRKTFARLHVGFVNVYAAKAKCSLVAANHV</sequence>
<keyword evidence="1" id="KW-0472">Membrane</keyword>
<dbReference type="OrthoDB" id="8141449at2"/>